<dbReference type="Pfam" id="PF01757">
    <property type="entry name" value="Acyl_transf_3"/>
    <property type="match status" value="1"/>
</dbReference>
<feature type="transmembrane region" description="Helical" evidence="1">
    <location>
        <begin position="16"/>
        <end position="36"/>
    </location>
</feature>
<feature type="transmembrane region" description="Helical" evidence="1">
    <location>
        <begin position="188"/>
        <end position="206"/>
    </location>
</feature>
<feature type="transmembrane region" description="Helical" evidence="1">
    <location>
        <begin position="48"/>
        <end position="71"/>
    </location>
</feature>
<organism evidence="3 4">
    <name type="scientific">Candidatus Rhodoblastus alkanivorans</name>
    <dbReference type="NCBI Taxonomy" id="2954117"/>
    <lineage>
        <taxon>Bacteria</taxon>
        <taxon>Pseudomonadati</taxon>
        <taxon>Pseudomonadota</taxon>
        <taxon>Alphaproteobacteria</taxon>
        <taxon>Hyphomicrobiales</taxon>
        <taxon>Rhodoblastaceae</taxon>
        <taxon>Rhodoblastus</taxon>
    </lineage>
</organism>
<feature type="transmembrane region" description="Helical" evidence="1">
    <location>
        <begin position="91"/>
        <end position="111"/>
    </location>
</feature>
<dbReference type="InterPro" id="IPR002656">
    <property type="entry name" value="Acyl_transf_3_dom"/>
</dbReference>
<feature type="domain" description="Acyltransferase 3" evidence="2">
    <location>
        <begin position="12"/>
        <end position="313"/>
    </location>
</feature>
<dbReference type="PANTHER" id="PTHR23028:SF53">
    <property type="entry name" value="ACYL_TRANSF_3 DOMAIN-CONTAINING PROTEIN"/>
    <property type="match status" value="1"/>
</dbReference>
<dbReference type="PANTHER" id="PTHR23028">
    <property type="entry name" value="ACETYLTRANSFERASE"/>
    <property type="match status" value="1"/>
</dbReference>
<keyword evidence="1" id="KW-0812">Transmembrane</keyword>
<gene>
    <name evidence="3" type="ORF">K2U94_04400</name>
</gene>
<dbReference type="GO" id="GO:0016746">
    <property type="term" value="F:acyltransferase activity"/>
    <property type="evidence" value="ECO:0007669"/>
    <property type="project" value="UniProtKB-KW"/>
</dbReference>
<sequence length="371" mass="40722">MILLGQARGRDNNFDLIRIAAAFVVLFVHSQALSGGGGFANLAGVRDFTIGAVAVDVFFFTSGFLVAGSLISRANIFEFAWARALRVFPGLWLMMIVTVTVLGLFVGPLPATEFFSSPITRDYLRHGATLINGVKFYLPGLFLTNPYPGVVNGSLWTLPVEWRLYEYLAAGWVVLALKPAWRIPFFRYATPAVALALAFVVTRAFFHNGARAGALVPQAMFFYGAALQMWRARIKLSYFRFGLILAALGVAALNSGAFFLVYLAALGPLTLHFAYLFGGPIRAYNRLGDYSYGLYIYAFPIQQSLVAAIPGVTAMQLNLYASALALTCAVLSWHLVERRALNWKAVPAEATERLFERLRGGFAGWRARSTA</sequence>
<keyword evidence="3" id="KW-0012">Acyltransferase</keyword>
<evidence type="ECO:0000313" key="3">
    <source>
        <dbReference type="EMBL" id="MCI4682010.1"/>
    </source>
</evidence>
<keyword evidence="1" id="KW-0472">Membrane</keyword>
<feature type="transmembrane region" description="Helical" evidence="1">
    <location>
        <begin position="259"/>
        <end position="278"/>
    </location>
</feature>
<evidence type="ECO:0000259" key="2">
    <source>
        <dbReference type="Pfam" id="PF01757"/>
    </source>
</evidence>
<dbReference type="InterPro" id="IPR050879">
    <property type="entry name" value="Acyltransferase_3"/>
</dbReference>
<feature type="transmembrane region" description="Helical" evidence="1">
    <location>
        <begin position="237"/>
        <end position="253"/>
    </location>
</feature>
<feature type="transmembrane region" description="Helical" evidence="1">
    <location>
        <begin position="317"/>
        <end position="336"/>
    </location>
</feature>
<feature type="transmembrane region" description="Helical" evidence="1">
    <location>
        <begin position="290"/>
        <end position="311"/>
    </location>
</feature>
<reference evidence="3" key="1">
    <citation type="journal article" date="2022" name="ISME J.">
        <title>Identification of active gaseous-alkane degraders at natural gas seeps.</title>
        <authorList>
            <person name="Farhan Ul Haque M."/>
            <person name="Hernandez M."/>
            <person name="Crombie A.T."/>
            <person name="Murrell J.C."/>
        </authorList>
    </citation>
    <scope>NUCLEOTIDE SEQUENCE</scope>
    <source>
        <strain evidence="3">PC2</strain>
    </source>
</reference>
<keyword evidence="4" id="KW-1185">Reference proteome</keyword>
<keyword evidence="3" id="KW-0808">Transferase</keyword>
<evidence type="ECO:0000313" key="4">
    <source>
        <dbReference type="Proteomes" id="UP001139104"/>
    </source>
</evidence>
<dbReference type="RefSeq" id="WP_243066044.1">
    <property type="nucleotide sequence ID" value="NZ_JAIVFK010000002.1"/>
</dbReference>
<keyword evidence="1" id="KW-1133">Transmembrane helix</keyword>
<dbReference type="EMBL" id="JAIVFP010000001">
    <property type="protein sequence ID" value="MCI4682010.1"/>
    <property type="molecule type" value="Genomic_DNA"/>
</dbReference>
<accession>A0ABS9Z3T1</accession>
<dbReference type="Proteomes" id="UP001139104">
    <property type="component" value="Unassembled WGS sequence"/>
</dbReference>
<comment type="caution">
    <text evidence="3">The sequence shown here is derived from an EMBL/GenBank/DDBJ whole genome shotgun (WGS) entry which is preliminary data.</text>
</comment>
<proteinExistence type="predicted"/>
<evidence type="ECO:0000256" key="1">
    <source>
        <dbReference type="SAM" id="Phobius"/>
    </source>
</evidence>
<name>A0ABS9Z3T1_9HYPH</name>
<protein>
    <submittedName>
        <fullName evidence="3">Acyltransferase</fullName>
    </submittedName>
</protein>